<reference evidence="1 2" key="1">
    <citation type="journal article" date="2010" name="Cell Res.">
        <title>Complete genome sequence of the rifamycin SV-producing Amycolatopsis mediterranei U32 revealed its genetic characteristics in phylogeny and metabolism.</title>
        <authorList>
            <person name="Zhao W."/>
            <person name="Zhong Y."/>
            <person name="Yuan H."/>
            <person name="Wang J."/>
            <person name="Zheng H."/>
            <person name="Wang Y."/>
            <person name="Cen X."/>
            <person name="Xu F."/>
            <person name="Bai J."/>
            <person name="Han X."/>
            <person name="Lu G."/>
            <person name="Zhu Y."/>
            <person name="Shao Z."/>
            <person name="Yan H."/>
            <person name="Li C."/>
            <person name="Peng N."/>
            <person name="Zhang Z."/>
            <person name="Zhang Y."/>
            <person name="Lin W."/>
            <person name="Fan Y."/>
            <person name="Qin Z."/>
            <person name="Hu Y."/>
            <person name="Zhu B."/>
            <person name="Wang S."/>
            <person name="Ding X."/>
            <person name="Zhao G.P."/>
        </authorList>
    </citation>
    <scope>NUCLEOTIDE SEQUENCE [LARGE SCALE GENOMIC DNA]</scope>
    <source>
        <strain evidence="2">U-32</strain>
    </source>
</reference>
<dbReference type="Gene3D" id="1.10.860.10">
    <property type="entry name" value="DNAb Helicase, Chain A"/>
    <property type="match status" value="1"/>
</dbReference>
<sequence length="176" mass="19655">MKTTLLDPERQFLGCVMQVRLTGARRLLAGMRADDFGSPIAARVLHLVIELTGAGHAPTPMAVLDHARERTVTEPRSGGVDRLHSLGLWIVETYTDGPILPPPYYGAWLKAVVLKNAYRRAVREHAARLVQAVEDDSPTDILRHQLDDTERLDDLWRRYREAGGDDEPTARLEVAA</sequence>
<dbReference type="OrthoDB" id="3627722at2"/>
<name>A0A0H3DHU8_AMYMU</name>
<organism evidence="1 2">
    <name type="scientific">Amycolatopsis mediterranei (strain U-32)</name>
    <dbReference type="NCBI Taxonomy" id="749927"/>
    <lineage>
        <taxon>Bacteria</taxon>
        <taxon>Bacillati</taxon>
        <taxon>Actinomycetota</taxon>
        <taxon>Actinomycetes</taxon>
        <taxon>Pseudonocardiales</taxon>
        <taxon>Pseudonocardiaceae</taxon>
        <taxon>Amycolatopsis</taxon>
    </lineage>
</organism>
<dbReference type="eggNOG" id="ENOG5031PS2">
    <property type="taxonomic scope" value="Bacteria"/>
</dbReference>
<dbReference type="Proteomes" id="UP000000328">
    <property type="component" value="Chromosome"/>
</dbReference>
<dbReference type="KEGG" id="amd:AMED_8782"/>
<dbReference type="InterPro" id="IPR016136">
    <property type="entry name" value="DNA_helicase_N/primase_C"/>
</dbReference>
<proteinExistence type="predicted"/>
<dbReference type="EMBL" id="CP002000">
    <property type="protein sequence ID" value="ADJ50475.1"/>
    <property type="molecule type" value="Genomic_DNA"/>
</dbReference>
<dbReference type="PATRIC" id="fig|749927.5.peg.9115"/>
<dbReference type="GeneID" id="92876382"/>
<protein>
    <submittedName>
        <fullName evidence="1">Uncharacterized protein</fullName>
    </submittedName>
</protein>
<evidence type="ECO:0000313" key="2">
    <source>
        <dbReference type="Proteomes" id="UP000000328"/>
    </source>
</evidence>
<evidence type="ECO:0000313" key="1">
    <source>
        <dbReference type="EMBL" id="ADJ50475.1"/>
    </source>
</evidence>
<gene>
    <name evidence="1" type="ordered locus">AMED_8782</name>
</gene>
<dbReference type="HOGENOM" id="CLU_1522110_0_0_11"/>
<accession>A0A0H3DHU8</accession>
<dbReference type="AlphaFoldDB" id="A0A0H3DHU8"/>
<dbReference type="RefSeq" id="WP_013230502.1">
    <property type="nucleotide sequence ID" value="NC_014318.1"/>
</dbReference>